<dbReference type="AlphaFoldDB" id="A0A4R6YPV2"/>
<dbReference type="OrthoDB" id="418728at2"/>
<proteinExistence type="predicted"/>
<organism evidence="2 3">
    <name type="scientific">Tahibacter aquaticus</name>
    <dbReference type="NCBI Taxonomy" id="520092"/>
    <lineage>
        <taxon>Bacteria</taxon>
        <taxon>Pseudomonadati</taxon>
        <taxon>Pseudomonadota</taxon>
        <taxon>Gammaproteobacteria</taxon>
        <taxon>Lysobacterales</taxon>
        <taxon>Rhodanobacteraceae</taxon>
        <taxon>Tahibacter</taxon>
    </lineage>
</organism>
<dbReference type="PANTHER" id="PTHR30619:SF1">
    <property type="entry name" value="RECOMBINATION PROTEIN 2"/>
    <property type="match status" value="1"/>
</dbReference>
<dbReference type="EMBL" id="SNZH01000015">
    <property type="protein sequence ID" value="TDR39649.1"/>
    <property type="molecule type" value="Genomic_DNA"/>
</dbReference>
<evidence type="ECO:0000256" key="1">
    <source>
        <dbReference type="SAM" id="MobiDB-lite"/>
    </source>
</evidence>
<accession>A0A4R6YPV2</accession>
<keyword evidence="3" id="KW-1185">Reference proteome</keyword>
<dbReference type="SUPFAM" id="SSF56281">
    <property type="entry name" value="Metallo-hydrolase/oxidoreductase"/>
    <property type="match status" value="1"/>
</dbReference>
<name>A0A4R6YPV2_9GAMM</name>
<feature type="region of interest" description="Disordered" evidence="1">
    <location>
        <begin position="328"/>
        <end position="356"/>
    </location>
</feature>
<evidence type="ECO:0000313" key="3">
    <source>
        <dbReference type="Proteomes" id="UP000295293"/>
    </source>
</evidence>
<reference evidence="2 3" key="1">
    <citation type="submission" date="2019-03" db="EMBL/GenBank/DDBJ databases">
        <title>Genomic Encyclopedia of Type Strains, Phase IV (KMG-IV): sequencing the most valuable type-strain genomes for metagenomic binning, comparative biology and taxonomic classification.</title>
        <authorList>
            <person name="Goeker M."/>
        </authorList>
    </citation>
    <scope>NUCLEOTIDE SEQUENCE [LARGE SCALE GENOMIC DNA]</scope>
    <source>
        <strain evidence="2 3">DSM 21667</strain>
    </source>
</reference>
<dbReference type="Proteomes" id="UP000295293">
    <property type="component" value="Unassembled WGS sequence"/>
</dbReference>
<dbReference type="Gene3D" id="3.60.15.10">
    <property type="entry name" value="Ribonuclease Z/Hydroxyacylglutathione hydrolase-like"/>
    <property type="match status" value="1"/>
</dbReference>
<gene>
    <name evidence="2" type="ORF">DFR29_11537</name>
</gene>
<dbReference type="InterPro" id="IPR052159">
    <property type="entry name" value="Competence_DNA_uptake"/>
</dbReference>
<evidence type="ECO:0008006" key="4">
    <source>
        <dbReference type="Google" id="ProtNLM"/>
    </source>
</evidence>
<dbReference type="InterPro" id="IPR036866">
    <property type="entry name" value="RibonucZ/Hydroxyglut_hydro"/>
</dbReference>
<comment type="caution">
    <text evidence="2">The sequence shown here is derived from an EMBL/GenBank/DDBJ whole genome shotgun (WGS) entry which is preliminary data.</text>
</comment>
<sequence length="356" mass="39280">MTDYFEIDFLGVETAKSGDAITLRYSIGGITRIHIVDGGYLGTSDQIIEHLKTYYGAPTFIDAVVLTHSDRDHANGLRKILETYDVGCLYMNRPWLYAEELLARFETYTSASALYRKLREVYAAVVELEDIALRRGIPISDAFQGAAIGSFMVMAPSRTRYLDLIVASQKTPEAAKAEGSARFSLLRNLVEAAKNFIAAAWGEERFPADGTSSENEMSLVQYLNFGGEPILLTGDAGREALTETIAYAPMVGLNLPGLKMVQVPHHGGRHNVSSEILDALLGPKFDSMPANTLFSAICSSAKEDKDHPRKVVKRAFLHRGAHFSETEGKPVHWSRGISRPGWTSIPQADYPTEMEE</sequence>
<protein>
    <recommendedName>
        <fullName evidence="4">Beta-lactamase superfamily II metal-dependent hydrolase</fullName>
    </recommendedName>
</protein>
<evidence type="ECO:0000313" key="2">
    <source>
        <dbReference type="EMBL" id="TDR39649.1"/>
    </source>
</evidence>
<dbReference type="PANTHER" id="PTHR30619">
    <property type="entry name" value="DNA INTERNALIZATION/COMPETENCE PROTEIN COMEC/REC2"/>
    <property type="match status" value="1"/>
</dbReference>